<keyword evidence="7" id="KW-1185">Reference proteome</keyword>
<evidence type="ECO:0000259" key="5">
    <source>
        <dbReference type="Pfam" id="PF13579"/>
    </source>
</evidence>
<evidence type="ECO:0000313" key="7">
    <source>
        <dbReference type="Proteomes" id="UP000008838"/>
    </source>
</evidence>
<name>B2GHP6_KOCRD</name>
<dbReference type="PANTHER" id="PTHR45947:SF3">
    <property type="entry name" value="SULFOQUINOVOSYL TRANSFERASE SQD2"/>
    <property type="match status" value="1"/>
</dbReference>
<evidence type="ECO:0000256" key="2">
    <source>
        <dbReference type="ARBA" id="ARBA00022676"/>
    </source>
</evidence>
<dbReference type="Pfam" id="PF00534">
    <property type="entry name" value="Glycos_transf_1"/>
    <property type="match status" value="1"/>
</dbReference>
<dbReference type="STRING" id="378753.KRH_12520"/>
<protein>
    <recommendedName>
        <fullName evidence="1">D-inositol 3-phosphate glycosyltransferase</fullName>
    </recommendedName>
</protein>
<dbReference type="InterPro" id="IPR001296">
    <property type="entry name" value="Glyco_trans_1"/>
</dbReference>
<organism evidence="6 7">
    <name type="scientific">Kocuria rhizophila (strain ATCC 9341 / DSM 348 / NBRC 103217 / DC2201)</name>
    <dbReference type="NCBI Taxonomy" id="378753"/>
    <lineage>
        <taxon>Bacteria</taxon>
        <taxon>Bacillati</taxon>
        <taxon>Actinomycetota</taxon>
        <taxon>Actinomycetes</taxon>
        <taxon>Micrococcales</taxon>
        <taxon>Micrococcaceae</taxon>
        <taxon>Kocuria</taxon>
    </lineage>
</organism>
<dbReference type="InterPro" id="IPR028098">
    <property type="entry name" value="Glyco_trans_4-like_N"/>
</dbReference>
<reference evidence="6 7" key="1">
    <citation type="journal article" date="2008" name="J. Bacteriol.">
        <title>Complete genome sequence of the soil actinomycete Kocuria rhizophila.</title>
        <authorList>
            <person name="Takarada H."/>
            <person name="Sekine M."/>
            <person name="Kosugi H."/>
            <person name="Matsuo Y."/>
            <person name="Fujisawa T."/>
            <person name="Omata S."/>
            <person name="Kishi E."/>
            <person name="Shimizu A."/>
            <person name="Tsukatani N."/>
            <person name="Tanikawa S."/>
            <person name="Fujita N."/>
            <person name="Harayama S."/>
        </authorList>
    </citation>
    <scope>NUCLEOTIDE SEQUENCE [LARGE SCALE GENOMIC DNA]</scope>
    <source>
        <strain evidence="7">ATCC 9341 / DSM 348 / NBRC 103217 / DC2201</strain>
    </source>
</reference>
<keyword evidence="2" id="KW-0328">Glycosyltransferase</keyword>
<dbReference type="EMBL" id="AP009152">
    <property type="protein sequence ID" value="BAG29599.1"/>
    <property type="molecule type" value="Genomic_DNA"/>
</dbReference>
<dbReference type="OrthoDB" id="3180470at2"/>
<feature type="domain" description="Glycosyltransferase subfamily 4-like N-terminal" evidence="5">
    <location>
        <begin position="29"/>
        <end position="209"/>
    </location>
</feature>
<dbReference type="Proteomes" id="UP000008838">
    <property type="component" value="Chromosome"/>
</dbReference>
<evidence type="ECO:0000313" key="6">
    <source>
        <dbReference type="EMBL" id="BAG29599.1"/>
    </source>
</evidence>
<dbReference type="SUPFAM" id="SSF53756">
    <property type="entry name" value="UDP-Glycosyltransferase/glycogen phosphorylase"/>
    <property type="match status" value="1"/>
</dbReference>
<sequence>MREAQDASGPPLNVLLLTSSYWPEHSPPQRRWSSLVSHLRERGWRVSVVCPVAHYGPGPDFSASTRGRPWRRQPGFLGERIHRVPYLFVGDHRAGKLLDQLVSAAGSALLGCFTGPQDVVVVTAPSLPLLASALLVARVKGIPLVVEMRDAWPNLAHDASLVRGGSRSLVNWAVVHVQNRADLVVTVTQGFARTLRRRGVRHVVTVRNGILLERTPQLPPPPPRRERLRVLYLGNHGESQSLDRLIRAAHLAGDAVELTMVGHGSQKPALQRLAVTLGADVRFLPPEYREHVFDRYREADTVVISLRDDWKSFEDTIPSKTYEVLAVGRHITAVVRGEAAHVLTEAGEGDIVPADPAAIAALWTRLARDRSRLLTTGSGRAWVAHNADYADLAVQYDQHLRATVREHSRARGVGLLPRTARFAQAVSRSWRPHQDPA</sequence>
<dbReference type="InterPro" id="IPR050194">
    <property type="entry name" value="Glycosyltransferase_grp1"/>
</dbReference>
<dbReference type="eggNOG" id="COG0438">
    <property type="taxonomic scope" value="Bacteria"/>
</dbReference>
<dbReference type="PANTHER" id="PTHR45947">
    <property type="entry name" value="SULFOQUINOVOSYL TRANSFERASE SQD2"/>
    <property type="match status" value="1"/>
</dbReference>
<accession>B2GHP6</accession>
<feature type="domain" description="Glycosyl transferase family 1" evidence="4">
    <location>
        <begin position="226"/>
        <end position="370"/>
    </location>
</feature>
<gene>
    <name evidence="6" type="ordered locus">KRH_12520</name>
</gene>
<dbReference type="AlphaFoldDB" id="B2GHP6"/>
<dbReference type="GO" id="GO:1901137">
    <property type="term" value="P:carbohydrate derivative biosynthetic process"/>
    <property type="evidence" value="ECO:0007669"/>
    <property type="project" value="UniProtKB-ARBA"/>
</dbReference>
<evidence type="ECO:0000256" key="1">
    <source>
        <dbReference type="ARBA" id="ARBA00021292"/>
    </source>
</evidence>
<keyword evidence="3" id="KW-0808">Transferase</keyword>
<evidence type="ECO:0000256" key="3">
    <source>
        <dbReference type="ARBA" id="ARBA00022679"/>
    </source>
</evidence>
<dbReference type="GO" id="GO:0016758">
    <property type="term" value="F:hexosyltransferase activity"/>
    <property type="evidence" value="ECO:0007669"/>
    <property type="project" value="TreeGrafter"/>
</dbReference>
<dbReference type="CDD" id="cd03794">
    <property type="entry name" value="GT4_WbuB-like"/>
    <property type="match status" value="1"/>
</dbReference>
<evidence type="ECO:0000259" key="4">
    <source>
        <dbReference type="Pfam" id="PF00534"/>
    </source>
</evidence>
<dbReference type="KEGG" id="krh:KRH_12520"/>
<proteinExistence type="predicted"/>
<dbReference type="Pfam" id="PF13579">
    <property type="entry name" value="Glyco_trans_4_4"/>
    <property type="match status" value="1"/>
</dbReference>
<dbReference type="Gene3D" id="3.40.50.2000">
    <property type="entry name" value="Glycogen Phosphorylase B"/>
    <property type="match status" value="2"/>
</dbReference>
<dbReference type="HOGENOM" id="CLU_009583_11_2_11"/>